<evidence type="ECO:0000313" key="2">
    <source>
        <dbReference type="Proteomes" id="UP000294848"/>
    </source>
</evidence>
<gene>
    <name evidence="1" type="ORF">DET52_101789</name>
</gene>
<reference evidence="1 2" key="1">
    <citation type="submission" date="2019-03" db="EMBL/GenBank/DDBJ databases">
        <title>Freshwater and sediment microbial communities from various areas in North America, analyzing microbe dynamics in response to fracking.</title>
        <authorList>
            <person name="Lamendella R."/>
        </authorList>
    </citation>
    <scope>NUCLEOTIDE SEQUENCE [LARGE SCALE GENOMIC DNA]</scope>
    <source>
        <strain evidence="1 2">114D</strain>
    </source>
</reference>
<name>A0A4V6PRX3_9BACT</name>
<comment type="caution">
    <text evidence="1">The sequence shown here is derived from an EMBL/GenBank/DDBJ whole genome shotgun (WGS) entry which is preliminary data.</text>
</comment>
<dbReference type="EMBL" id="SNWI01000001">
    <property type="protein sequence ID" value="TDO05429.1"/>
    <property type="molecule type" value="Genomic_DNA"/>
</dbReference>
<protein>
    <submittedName>
        <fullName evidence="1">Uncharacterized protein</fullName>
    </submittedName>
</protein>
<organism evidence="1 2">
    <name type="scientific">Sunxiuqinia elliptica</name>
    <dbReference type="NCBI Taxonomy" id="655355"/>
    <lineage>
        <taxon>Bacteria</taxon>
        <taxon>Pseudomonadati</taxon>
        <taxon>Bacteroidota</taxon>
        <taxon>Bacteroidia</taxon>
        <taxon>Marinilabiliales</taxon>
        <taxon>Prolixibacteraceae</taxon>
        <taxon>Sunxiuqinia</taxon>
    </lineage>
</organism>
<sequence length="349" mass="40893">MKLFSDKQRTDQDYAKSGERTYSFLNRSGREEFAAVREKLNKWFSSYPEQEQNELKKRFVSRAHFDDAFFELYMHEFFYSRGYQLAVHPLLANTRKQPDFLVSKNAQPFFYLEAKVVRDVSDEEKAYEEKRKKIIRELDKLGNFPYWISVQRLELKNSGSFSVKPIIAAIQKKSALFDYIQMLKKSEREHLCFENENLSIELSFYPRSNSNLEGLNRAVGAQGYYDAKYVNTHVAILKAIEEKAKRYGKPDLPLVIAVNCISPNHFSIDDLELVLGKDFYRLKSNKSIHGDRIIHTDGIFRNSAMKHVTGLFSTWVTPYHQGDEQWFWCENPGQGELQNDFLSCKNSYQ</sequence>
<dbReference type="OrthoDB" id="1097812at2"/>
<dbReference type="RefSeq" id="WP_133463478.1">
    <property type="nucleotide sequence ID" value="NZ_SNWI01000001.1"/>
</dbReference>
<evidence type="ECO:0000313" key="1">
    <source>
        <dbReference type="EMBL" id="TDO05429.1"/>
    </source>
</evidence>
<proteinExistence type="predicted"/>
<dbReference type="AlphaFoldDB" id="A0A4V6PRX3"/>
<dbReference type="Proteomes" id="UP000294848">
    <property type="component" value="Unassembled WGS sequence"/>
</dbReference>
<accession>A0A4V6PRX3</accession>